<sequence length="24" mass="2789">MNKTIQKYFFIMLVAYLLPSIALA</sequence>
<dbReference type="EMBL" id="UINC01085565">
    <property type="protein sequence ID" value="SVC33236.1"/>
    <property type="molecule type" value="Genomic_DNA"/>
</dbReference>
<proteinExistence type="predicted"/>
<reference evidence="1" key="1">
    <citation type="submission" date="2018-05" db="EMBL/GenBank/DDBJ databases">
        <authorList>
            <person name="Lanie J.A."/>
            <person name="Ng W.-L."/>
            <person name="Kazmierczak K.M."/>
            <person name="Andrzejewski T.M."/>
            <person name="Davidsen T.M."/>
            <person name="Wayne K.J."/>
            <person name="Tettelin H."/>
            <person name="Glass J.I."/>
            <person name="Rusch D."/>
            <person name="Podicherti R."/>
            <person name="Tsui H.-C.T."/>
            <person name="Winkler M.E."/>
        </authorList>
    </citation>
    <scope>NUCLEOTIDE SEQUENCE</scope>
</reference>
<evidence type="ECO:0000313" key="1">
    <source>
        <dbReference type="EMBL" id="SVC33236.1"/>
    </source>
</evidence>
<protein>
    <submittedName>
        <fullName evidence="1">Uncharacterized protein</fullName>
    </submittedName>
</protein>
<gene>
    <name evidence="1" type="ORF">METZ01_LOCUS286090</name>
</gene>
<accession>A0A382L937</accession>
<feature type="non-terminal residue" evidence="1">
    <location>
        <position position="24"/>
    </location>
</feature>
<name>A0A382L937_9ZZZZ</name>
<organism evidence="1">
    <name type="scientific">marine metagenome</name>
    <dbReference type="NCBI Taxonomy" id="408172"/>
    <lineage>
        <taxon>unclassified sequences</taxon>
        <taxon>metagenomes</taxon>
        <taxon>ecological metagenomes</taxon>
    </lineage>
</organism>
<dbReference type="AlphaFoldDB" id="A0A382L937"/>